<proteinExistence type="predicted"/>
<dbReference type="RefSeq" id="WP_042253571.1">
    <property type="nucleotide sequence ID" value="NZ_JAVLAM010000002.1"/>
</dbReference>
<dbReference type="AlphaFoldDB" id="A0AAW8W9U6"/>
<reference evidence="1" key="1">
    <citation type="submission" date="2023-08" db="EMBL/GenBank/DDBJ databases">
        <authorList>
            <person name="Page C.A."/>
            <person name="Perez-Diaz I.M."/>
        </authorList>
    </citation>
    <scope>NUCLEOTIDE SEQUENCE</scope>
    <source>
        <strain evidence="1">3.8.38</strain>
    </source>
</reference>
<gene>
    <name evidence="1" type="ORF">RI532_12215</name>
</gene>
<organism evidence="1 2">
    <name type="scientific">Levilactobacillus namurensis</name>
    <dbReference type="NCBI Taxonomy" id="380393"/>
    <lineage>
        <taxon>Bacteria</taxon>
        <taxon>Bacillati</taxon>
        <taxon>Bacillota</taxon>
        <taxon>Bacilli</taxon>
        <taxon>Lactobacillales</taxon>
        <taxon>Lactobacillaceae</taxon>
        <taxon>Levilactobacillus</taxon>
    </lineage>
</organism>
<dbReference type="EMBL" id="JAVLAM010000002">
    <property type="protein sequence ID" value="MDT7015148.1"/>
    <property type="molecule type" value="Genomic_DNA"/>
</dbReference>
<comment type="caution">
    <text evidence="1">The sequence shown here is derived from an EMBL/GenBank/DDBJ whole genome shotgun (WGS) entry which is preliminary data.</text>
</comment>
<accession>A0AAW8W9U6</accession>
<evidence type="ECO:0000313" key="1">
    <source>
        <dbReference type="EMBL" id="MDT7015148.1"/>
    </source>
</evidence>
<sequence>MPVNFTETDQANVDQPKDVNETLTDFERGLLIQLGFFDTVEHSWATEIGEYDETQQEFVMSDEQYLTRFPVSERLRIKQERNFYRELRHQQHIDFQANDYRRSTEKDDLIQAAAYGSQVDLSEADLTRELGLGKSYLAHSKEFNEEQVKIKWQVKSYYQHATKPAWWRKVAELRRVNRHD</sequence>
<name>A0AAW8W9U6_9LACO</name>
<evidence type="ECO:0000313" key="2">
    <source>
        <dbReference type="Proteomes" id="UP001254075"/>
    </source>
</evidence>
<protein>
    <submittedName>
        <fullName evidence="1">Uncharacterized protein</fullName>
    </submittedName>
</protein>
<dbReference type="Proteomes" id="UP001254075">
    <property type="component" value="Unassembled WGS sequence"/>
</dbReference>